<comment type="caution">
    <text evidence="8">The sequence shown here is derived from an EMBL/GenBank/DDBJ whole genome shotgun (WGS) entry which is preliminary data.</text>
</comment>
<protein>
    <submittedName>
        <fullName evidence="8">Multidrug ABC transporter ATP-binding protein</fullName>
    </submittedName>
</protein>
<evidence type="ECO:0000313" key="9">
    <source>
        <dbReference type="Proteomes" id="UP000247832"/>
    </source>
</evidence>
<dbReference type="OrthoDB" id="9804819at2"/>
<dbReference type="InterPro" id="IPR003439">
    <property type="entry name" value="ABC_transporter-like_ATP-bd"/>
</dbReference>
<comment type="subcellular location">
    <subcellularLocation>
        <location evidence="1">Cell membrane</location>
        <topology evidence="1">Peripheral membrane protein</topology>
    </subcellularLocation>
</comment>
<keyword evidence="9" id="KW-1185">Reference proteome</keyword>
<dbReference type="InterPro" id="IPR050763">
    <property type="entry name" value="ABC_transporter_ATP-binding"/>
</dbReference>
<dbReference type="GO" id="GO:0005524">
    <property type="term" value="F:ATP binding"/>
    <property type="evidence" value="ECO:0007669"/>
    <property type="project" value="UniProtKB-KW"/>
</dbReference>
<dbReference type="PANTHER" id="PTHR42711">
    <property type="entry name" value="ABC TRANSPORTER ATP-BINDING PROTEIN"/>
    <property type="match status" value="1"/>
</dbReference>
<comment type="similarity">
    <text evidence="2">Belongs to the ABC transporter superfamily.</text>
</comment>
<evidence type="ECO:0000256" key="6">
    <source>
        <dbReference type="ARBA" id="ARBA00023251"/>
    </source>
</evidence>
<evidence type="ECO:0000256" key="3">
    <source>
        <dbReference type="ARBA" id="ARBA00022448"/>
    </source>
</evidence>
<reference evidence="8 9" key="1">
    <citation type="submission" date="2018-05" db="EMBL/GenBank/DDBJ databases">
        <title>Genetic diversity of glacier-inhabiting Cryobacterium bacteria in China and description of Cryobacterium mengkeensis sp. nov. and Arthrobacter glacialis sp. nov.</title>
        <authorList>
            <person name="Liu Q."/>
            <person name="Xin Y.-H."/>
        </authorList>
    </citation>
    <scope>NUCLEOTIDE SEQUENCE [LARGE SCALE GENOMIC DNA]</scope>
    <source>
        <strain evidence="8 9">LI2</strain>
    </source>
</reference>
<dbReference type="GO" id="GO:0046677">
    <property type="term" value="P:response to antibiotic"/>
    <property type="evidence" value="ECO:0007669"/>
    <property type="project" value="UniProtKB-KW"/>
</dbReference>
<evidence type="ECO:0000256" key="1">
    <source>
        <dbReference type="ARBA" id="ARBA00004202"/>
    </source>
</evidence>
<dbReference type="PROSITE" id="PS50893">
    <property type="entry name" value="ABC_TRANSPORTER_2"/>
    <property type="match status" value="1"/>
</dbReference>
<evidence type="ECO:0000313" key="8">
    <source>
        <dbReference type="EMBL" id="PYI64579.1"/>
    </source>
</evidence>
<dbReference type="EMBL" id="QJVD01000046">
    <property type="protein sequence ID" value="PYI64579.1"/>
    <property type="molecule type" value="Genomic_DNA"/>
</dbReference>
<proteinExistence type="inferred from homology"/>
<dbReference type="GO" id="GO:0016887">
    <property type="term" value="F:ATP hydrolysis activity"/>
    <property type="evidence" value="ECO:0007669"/>
    <property type="project" value="InterPro"/>
</dbReference>
<dbReference type="SUPFAM" id="SSF52540">
    <property type="entry name" value="P-loop containing nucleoside triphosphate hydrolases"/>
    <property type="match status" value="1"/>
</dbReference>
<keyword evidence="4" id="KW-0547">Nucleotide-binding</keyword>
<organism evidence="8 9">
    <name type="scientific">Arthrobacter livingstonensis</name>
    <dbReference type="NCBI Taxonomy" id="670078"/>
    <lineage>
        <taxon>Bacteria</taxon>
        <taxon>Bacillati</taxon>
        <taxon>Actinomycetota</taxon>
        <taxon>Actinomycetes</taxon>
        <taxon>Micrococcales</taxon>
        <taxon>Micrococcaceae</taxon>
        <taxon>Arthrobacter</taxon>
    </lineage>
</organism>
<dbReference type="SMART" id="SM00382">
    <property type="entry name" value="AAA"/>
    <property type="match status" value="1"/>
</dbReference>
<dbReference type="InterPro" id="IPR003593">
    <property type="entry name" value="AAA+_ATPase"/>
</dbReference>
<dbReference type="AlphaFoldDB" id="A0A2V5L0E0"/>
<evidence type="ECO:0000256" key="4">
    <source>
        <dbReference type="ARBA" id="ARBA00022741"/>
    </source>
</evidence>
<feature type="domain" description="ABC transporter" evidence="7">
    <location>
        <begin position="59"/>
        <end position="287"/>
    </location>
</feature>
<evidence type="ECO:0000256" key="5">
    <source>
        <dbReference type="ARBA" id="ARBA00022840"/>
    </source>
</evidence>
<accession>A0A2V5L0E0</accession>
<keyword evidence="3" id="KW-0813">Transport</keyword>
<dbReference type="GO" id="GO:0005886">
    <property type="term" value="C:plasma membrane"/>
    <property type="evidence" value="ECO:0007669"/>
    <property type="project" value="UniProtKB-SubCell"/>
</dbReference>
<dbReference type="InterPro" id="IPR027417">
    <property type="entry name" value="P-loop_NTPase"/>
</dbReference>
<keyword evidence="5 8" id="KW-0067">ATP-binding</keyword>
<gene>
    <name evidence="8" type="ORF">CVV68_21520</name>
</gene>
<sequence>MLHAGHTHLLHFHLELGQPTRYDFACELRWLHSEIQALAASIGETESQVVSPDRARLALSTVGLGRRFGDRTAFENVSFDVTVGEVFGFLGPNGAGKTTLVRTLSTLIVPTSGSAIVAGVPLSPEHGEEIRGRIAVMPESPGLYLRLSIRENLECFADLYGVCSAASRVDGVLEAVGLASRARDLCGLLSKGMRQRVAPARALLSEPQLLFLDEPTAGLDPVASRDVHDLIGELRQRGVTIFLTTHRLEEAERLCDRVAILNTTLQTIGRPNELREQLFATTLAIQTLSPLLDRGRVFTGLPSVTGWREDGPQHYVLTVTDPVVAAPATARALVAAGADIISMAEERASLEDVYLKLIDGKREGGHE</sequence>
<keyword evidence="6" id="KW-0046">Antibiotic resistance</keyword>
<evidence type="ECO:0000259" key="7">
    <source>
        <dbReference type="PROSITE" id="PS50893"/>
    </source>
</evidence>
<dbReference type="CDD" id="cd03230">
    <property type="entry name" value="ABC_DR_subfamily_A"/>
    <property type="match status" value="1"/>
</dbReference>
<dbReference type="Gene3D" id="3.40.50.300">
    <property type="entry name" value="P-loop containing nucleotide triphosphate hydrolases"/>
    <property type="match status" value="1"/>
</dbReference>
<name>A0A2V5L0E0_9MICC</name>
<dbReference type="Proteomes" id="UP000247832">
    <property type="component" value="Unassembled WGS sequence"/>
</dbReference>
<dbReference type="Pfam" id="PF00005">
    <property type="entry name" value="ABC_tran"/>
    <property type="match status" value="1"/>
</dbReference>
<dbReference type="PANTHER" id="PTHR42711:SF5">
    <property type="entry name" value="ABC TRANSPORTER ATP-BINDING PROTEIN NATA"/>
    <property type="match status" value="1"/>
</dbReference>
<evidence type="ECO:0000256" key="2">
    <source>
        <dbReference type="ARBA" id="ARBA00005417"/>
    </source>
</evidence>